<evidence type="ECO:0000313" key="9">
    <source>
        <dbReference type="EMBL" id="RCI05173.1"/>
    </source>
</evidence>
<evidence type="ECO:0000256" key="6">
    <source>
        <dbReference type="SAM" id="MobiDB-lite"/>
    </source>
</evidence>
<keyword evidence="2" id="KW-0963">Cytoplasm</keyword>
<gene>
    <name evidence="9" type="ORF">CU098_010105</name>
</gene>
<evidence type="ECO:0000256" key="4">
    <source>
        <dbReference type="ARBA" id="ARBA00025779"/>
    </source>
</evidence>
<dbReference type="InterPro" id="IPR045172">
    <property type="entry name" value="TBCB_Ubl"/>
</dbReference>
<evidence type="ECO:0008006" key="11">
    <source>
        <dbReference type="Google" id="ProtNLM"/>
    </source>
</evidence>
<evidence type="ECO:0000256" key="5">
    <source>
        <dbReference type="PROSITE-ProRule" id="PRU00176"/>
    </source>
</evidence>
<dbReference type="Gene3D" id="3.30.70.330">
    <property type="match status" value="1"/>
</dbReference>
<dbReference type="InterPro" id="IPR029071">
    <property type="entry name" value="Ubiquitin-like_domsf"/>
</dbReference>
<dbReference type="InterPro" id="IPR000504">
    <property type="entry name" value="RRM_dom"/>
</dbReference>
<evidence type="ECO:0000259" key="8">
    <source>
        <dbReference type="PROSITE" id="PS50245"/>
    </source>
</evidence>
<sequence length="469" mass="54558">MSIVILFVDTLEEKVSTERRFDKGLTIAQLKYKLEPITGIPASTQKIELYNGNNLLGLLDDEEKMLGAYPVENYMRIQIVDTDPHRVRNQYTDVSLVEKFELTEDEYQKRTDTVRAFKERNRLGRFSDEAAAKEEAIESSYQEAIKDMKLGDRCEVLSDDQLVKKLGTVRYLGETKFQPGLWVGIQYDEPLGKNDGSVQGERYFTCPKNYGGFVRPTKVIIGDFPEEDIFMISESDEELDEFGRVKRRREKFKSERTDHYDERSDSDRDRREDRRAKRRRQRSSSSSKRSRMRRYSDDSDSDYDRRHSRSAKNYRPHYHHRSNSGRDPYSEAAQYLDTEFYSNKIYIGDLENVSTEQLKDAFSRFGELEEVRMVEGKDYAFATYVKDEAAMEAIKNMHGVLIGARQIKVNRAKIPERNKVGFGNIPWQDEDGLMAKEAHNDDKERPSSKPVGYLANPLASRVLTTYDDL</sequence>
<dbReference type="SUPFAM" id="SSF74924">
    <property type="entry name" value="Cap-Gly domain"/>
    <property type="match status" value="1"/>
</dbReference>
<dbReference type="PROSITE" id="PS00845">
    <property type="entry name" value="CAP_GLY_1"/>
    <property type="match status" value="1"/>
</dbReference>
<evidence type="ECO:0000259" key="7">
    <source>
        <dbReference type="PROSITE" id="PS50102"/>
    </source>
</evidence>
<dbReference type="PROSITE" id="PS50245">
    <property type="entry name" value="CAP_GLY_2"/>
    <property type="match status" value="1"/>
</dbReference>
<organism evidence="9 10">
    <name type="scientific">Rhizopus stolonifer</name>
    <name type="common">Rhizopus nigricans</name>
    <dbReference type="NCBI Taxonomy" id="4846"/>
    <lineage>
        <taxon>Eukaryota</taxon>
        <taxon>Fungi</taxon>
        <taxon>Fungi incertae sedis</taxon>
        <taxon>Mucoromycota</taxon>
        <taxon>Mucoromycotina</taxon>
        <taxon>Mucoromycetes</taxon>
        <taxon>Mucorales</taxon>
        <taxon>Mucorineae</taxon>
        <taxon>Rhizopodaceae</taxon>
        <taxon>Rhizopus</taxon>
    </lineage>
</organism>
<keyword evidence="3" id="KW-0143">Chaperone</keyword>
<evidence type="ECO:0000256" key="1">
    <source>
        <dbReference type="ARBA" id="ARBA00004496"/>
    </source>
</evidence>
<dbReference type="Pfam" id="PF14560">
    <property type="entry name" value="Ubiquitin_2"/>
    <property type="match status" value="1"/>
</dbReference>
<dbReference type="InterPro" id="IPR000938">
    <property type="entry name" value="CAP-Gly_domain"/>
</dbReference>
<dbReference type="SUPFAM" id="SSF54928">
    <property type="entry name" value="RNA-binding domain, RBD"/>
    <property type="match status" value="1"/>
</dbReference>
<dbReference type="GO" id="GO:0005634">
    <property type="term" value="C:nucleus"/>
    <property type="evidence" value="ECO:0007669"/>
    <property type="project" value="TreeGrafter"/>
</dbReference>
<proteinExistence type="inferred from homology"/>
<dbReference type="Gene3D" id="3.10.20.90">
    <property type="entry name" value="Phosphatidylinositol 3-kinase Catalytic Subunit, Chain A, domain 1"/>
    <property type="match status" value="1"/>
</dbReference>
<dbReference type="GO" id="GO:0005829">
    <property type="term" value="C:cytosol"/>
    <property type="evidence" value="ECO:0007669"/>
    <property type="project" value="UniProtKB-ARBA"/>
</dbReference>
<comment type="caution">
    <text evidence="9">The sequence shown here is derived from an EMBL/GenBank/DDBJ whole genome shotgun (WGS) entry which is preliminary data.</text>
</comment>
<dbReference type="Pfam" id="PF00076">
    <property type="entry name" value="RRM_1"/>
    <property type="match status" value="1"/>
</dbReference>
<dbReference type="InterPro" id="IPR035979">
    <property type="entry name" value="RBD_domain_sf"/>
</dbReference>
<keyword evidence="10" id="KW-1185">Reference proteome</keyword>
<dbReference type="SMART" id="SM00360">
    <property type="entry name" value="RRM"/>
    <property type="match status" value="1"/>
</dbReference>
<dbReference type="CDD" id="cd00590">
    <property type="entry name" value="RRM_SF"/>
    <property type="match status" value="1"/>
</dbReference>
<dbReference type="Pfam" id="PF01302">
    <property type="entry name" value="CAP_GLY"/>
    <property type="match status" value="1"/>
</dbReference>
<dbReference type="PANTHER" id="PTHR18916:SF85">
    <property type="entry name" value="TUBULIN-FOLDING COFACTOR B"/>
    <property type="match status" value="1"/>
</dbReference>
<dbReference type="CDD" id="cd01789">
    <property type="entry name" value="Ubl_TBCB"/>
    <property type="match status" value="1"/>
</dbReference>
<dbReference type="GO" id="GO:0007023">
    <property type="term" value="P:post-chaperonin tubulin folding pathway"/>
    <property type="evidence" value="ECO:0007669"/>
    <property type="project" value="InterPro"/>
</dbReference>
<dbReference type="InterPro" id="IPR036859">
    <property type="entry name" value="CAP-Gly_dom_sf"/>
</dbReference>
<dbReference type="Gene3D" id="2.30.30.190">
    <property type="entry name" value="CAP Gly-rich-like domain"/>
    <property type="match status" value="1"/>
</dbReference>
<feature type="compositionally biased region" description="Basic and acidic residues" evidence="6">
    <location>
        <begin position="294"/>
        <end position="305"/>
    </location>
</feature>
<dbReference type="AlphaFoldDB" id="A0A367KSI9"/>
<dbReference type="Proteomes" id="UP000253551">
    <property type="component" value="Unassembled WGS sequence"/>
</dbReference>
<name>A0A367KSI9_RHIST</name>
<dbReference type="EMBL" id="PJQM01000462">
    <property type="protein sequence ID" value="RCI05173.1"/>
    <property type="molecule type" value="Genomic_DNA"/>
</dbReference>
<dbReference type="GO" id="GO:0031122">
    <property type="term" value="P:cytoplasmic microtubule organization"/>
    <property type="evidence" value="ECO:0007669"/>
    <property type="project" value="TreeGrafter"/>
</dbReference>
<dbReference type="GO" id="GO:0043014">
    <property type="term" value="F:alpha-tubulin binding"/>
    <property type="evidence" value="ECO:0007669"/>
    <property type="project" value="InterPro"/>
</dbReference>
<dbReference type="FunFam" id="2.30.30.190:FF:000013">
    <property type="entry name" value="Tubulin-folding cofactor B"/>
    <property type="match status" value="1"/>
</dbReference>
<evidence type="ECO:0000256" key="3">
    <source>
        <dbReference type="ARBA" id="ARBA00023186"/>
    </source>
</evidence>
<dbReference type="InterPro" id="IPR012677">
    <property type="entry name" value="Nucleotide-bd_a/b_plait_sf"/>
</dbReference>
<dbReference type="GO" id="GO:0005938">
    <property type="term" value="C:cell cortex"/>
    <property type="evidence" value="ECO:0007669"/>
    <property type="project" value="TreeGrafter"/>
</dbReference>
<dbReference type="STRING" id="4846.A0A367KSI9"/>
<dbReference type="GO" id="GO:0007021">
    <property type="term" value="P:tubulin complex assembly"/>
    <property type="evidence" value="ECO:0007669"/>
    <property type="project" value="InterPro"/>
</dbReference>
<reference evidence="9 10" key="1">
    <citation type="journal article" date="2018" name="G3 (Bethesda)">
        <title>Phylogenetic and Phylogenomic Definition of Rhizopus Species.</title>
        <authorList>
            <person name="Gryganskyi A.P."/>
            <person name="Golan J."/>
            <person name="Dolatabadi S."/>
            <person name="Mondo S."/>
            <person name="Robb S."/>
            <person name="Idnurm A."/>
            <person name="Muszewska A."/>
            <person name="Steczkiewicz K."/>
            <person name="Masonjones S."/>
            <person name="Liao H.L."/>
            <person name="Gajdeczka M.T."/>
            <person name="Anike F."/>
            <person name="Vuek A."/>
            <person name="Anishchenko I.M."/>
            <person name="Voigt K."/>
            <person name="de Hoog G.S."/>
            <person name="Smith M.E."/>
            <person name="Heitman J."/>
            <person name="Vilgalys R."/>
            <person name="Stajich J.E."/>
        </authorList>
    </citation>
    <scope>NUCLEOTIDE SEQUENCE [LARGE SCALE GENOMIC DNA]</scope>
    <source>
        <strain evidence="9 10">LSU 92-RS-03</strain>
    </source>
</reference>
<evidence type="ECO:0000256" key="2">
    <source>
        <dbReference type="ARBA" id="ARBA00022490"/>
    </source>
</evidence>
<protein>
    <recommendedName>
        <fullName evidence="11">CAP-Gly domain-containing protein</fullName>
    </recommendedName>
</protein>
<dbReference type="OrthoDB" id="2130750at2759"/>
<dbReference type="GO" id="GO:0051010">
    <property type="term" value="F:microtubule plus-end binding"/>
    <property type="evidence" value="ECO:0007669"/>
    <property type="project" value="TreeGrafter"/>
</dbReference>
<keyword evidence="5" id="KW-0694">RNA-binding</keyword>
<feature type="region of interest" description="Disordered" evidence="6">
    <location>
        <begin position="251"/>
        <end position="329"/>
    </location>
</feature>
<evidence type="ECO:0000313" key="10">
    <source>
        <dbReference type="Proteomes" id="UP000253551"/>
    </source>
</evidence>
<dbReference type="InterPro" id="IPR000626">
    <property type="entry name" value="Ubiquitin-like_dom"/>
</dbReference>
<feature type="compositionally biased region" description="Basic residues" evidence="6">
    <location>
        <begin position="276"/>
        <end position="293"/>
    </location>
</feature>
<dbReference type="PANTHER" id="PTHR18916">
    <property type="entry name" value="DYNACTIN 1-RELATED MICROTUBULE-BINDING"/>
    <property type="match status" value="1"/>
</dbReference>
<dbReference type="GO" id="GO:0035371">
    <property type="term" value="C:microtubule plus-end"/>
    <property type="evidence" value="ECO:0007669"/>
    <property type="project" value="TreeGrafter"/>
</dbReference>
<comment type="similarity">
    <text evidence="4">Belongs to the TBCB family.</text>
</comment>
<dbReference type="SMART" id="SM01052">
    <property type="entry name" value="CAP_GLY"/>
    <property type="match status" value="1"/>
</dbReference>
<feature type="domain" description="RRM" evidence="7">
    <location>
        <begin position="343"/>
        <end position="414"/>
    </location>
</feature>
<feature type="compositionally biased region" description="Basic residues" evidence="6">
    <location>
        <begin position="306"/>
        <end position="323"/>
    </location>
</feature>
<dbReference type="SUPFAM" id="SSF54236">
    <property type="entry name" value="Ubiquitin-like"/>
    <property type="match status" value="1"/>
</dbReference>
<accession>A0A367KSI9</accession>
<dbReference type="PROSITE" id="PS50102">
    <property type="entry name" value="RRM"/>
    <property type="match status" value="1"/>
</dbReference>
<dbReference type="GO" id="GO:0003723">
    <property type="term" value="F:RNA binding"/>
    <property type="evidence" value="ECO:0007669"/>
    <property type="project" value="UniProtKB-UniRule"/>
</dbReference>
<feature type="compositionally biased region" description="Basic and acidic residues" evidence="6">
    <location>
        <begin position="252"/>
        <end position="275"/>
    </location>
</feature>
<feature type="domain" description="CAP-Gly" evidence="8">
    <location>
        <begin position="173"/>
        <end position="215"/>
    </location>
</feature>
<comment type="subcellular location">
    <subcellularLocation>
        <location evidence="1">Cytoplasm</location>
    </subcellularLocation>
</comment>